<evidence type="ECO:0000256" key="2">
    <source>
        <dbReference type="ARBA" id="ARBA00006679"/>
    </source>
</evidence>
<keyword evidence="5 7" id="KW-1133">Transmembrane helix</keyword>
<feature type="transmembrane region" description="Helical" evidence="7">
    <location>
        <begin position="66"/>
        <end position="86"/>
    </location>
</feature>
<feature type="transmembrane region" description="Helical" evidence="7">
    <location>
        <begin position="93"/>
        <end position="118"/>
    </location>
</feature>
<evidence type="ECO:0000313" key="8">
    <source>
        <dbReference type="EMBL" id="SHM80833.1"/>
    </source>
</evidence>
<evidence type="ECO:0000313" key="9">
    <source>
        <dbReference type="Proteomes" id="UP000184092"/>
    </source>
</evidence>
<comment type="similarity">
    <text evidence="2">Belongs to the DoxX family.</text>
</comment>
<dbReference type="Proteomes" id="UP000184092">
    <property type="component" value="Unassembled WGS sequence"/>
</dbReference>
<evidence type="ECO:0000256" key="1">
    <source>
        <dbReference type="ARBA" id="ARBA00004651"/>
    </source>
</evidence>
<dbReference type="Pfam" id="PF07681">
    <property type="entry name" value="DoxX"/>
    <property type="match status" value="1"/>
</dbReference>
<keyword evidence="9" id="KW-1185">Reference proteome</keyword>
<evidence type="ECO:0000256" key="5">
    <source>
        <dbReference type="ARBA" id="ARBA00022989"/>
    </source>
</evidence>
<dbReference type="OrthoDB" id="879806at2"/>
<evidence type="ECO:0000256" key="6">
    <source>
        <dbReference type="ARBA" id="ARBA00023136"/>
    </source>
</evidence>
<gene>
    <name evidence="8" type="ORF">SAMN05216269_107102</name>
</gene>
<dbReference type="GO" id="GO:0005886">
    <property type="term" value="C:plasma membrane"/>
    <property type="evidence" value="ECO:0007669"/>
    <property type="project" value="UniProtKB-SubCell"/>
</dbReference>
<reference evidence="9" key="1">
    <citation type="submission" date="2016-11" db="EMBL/GenBank/DDBJ databases">
        <authorList>
            <person name="Varghese N."/>
            <person name="Submissions S."/>
        </authorList>
    </citation>
    <scope>NUCLEOTIDE SEQUENCE [LARGE SCALE GENOMIC DNA]</scope>
    <source>
        <strain evidence="9">CGMCC 1.2749</strain>
    </source>
</reference>
<name>A0A1M7LRR3_9FLAO</name>
<feature type="transmembrane region" description="Helical" evidence="7">
    <location>
        <begin position="20"/>
        <end position="46"/>
    </location>
</feature>
<keyword evidence="3" id="KW-1003">Cell membrane</keyword>
<dbReference type="PANTHER" id="PTHR33452:SF1">
    <property type="entry name" value="INNER MEMBRANE PROTEIN YPHA-RELATED"/>
    <property type="match status" value="1"/>
</dbReference>
<dbReference type="AlphaFoldDB" id="A0A1M7LRR3"/>
<sequence length="164" mass="18425">MKLLTKITKPILLTHWSQDLFITIPRIVCGYLLAFNFGAAKFGMPWSPTDNNLGLFEVAFWFPNDVANYGGVFAIAPGFFAWMGAFGEAIGGLLLLFGFQTRIASFLIICTMLVAIFMQQINNGLWNCLAAMGFLWIAMFYLILGSGRFGIDYLLILKKHNYEN</sequence>
<evidence type="ECO:0000256" key="4">
    <source>
        <dbReference type="ARBA" id="ARBA00022692"/>
    </source>
</evidence>
<dbReference type="STRING" id="178356.SAMN05216269_107102"/>
<dbReference type="RefSeq" id="WP_073209084.1">
    <property type="nucleotide sequence ID" value="NZ_FRCL01000007.1"/>
</dbReference>
<accession>A0A1M7LRR3</accession>
<protein>
    <submittedName>
        <fullName evidence="8">Putative oxidoreductase</fullName>
    </submittedName>
</protein>
<dbReference type="InterPro" id="IPR051907">
    <property type="entry name" value="DoxX-like_oxidoreductase"/>
</dbReference>
<evidence type="ECO:0000256" key="3">
    <source>
        <dbReference type="ARBA" id="ARBA00022475"/>
    </source>
</evidence>
<keyword evidence="4 7" id="KW-0812">Transmembrane</keyword>
<evidence type="ECO:0000256" key="7">
    <source>
        <dbReference type="SAM" id="Phobius"/>
    </source>
</evidence>
<dbReference type="PANTHER" id="PTHR33452">
    <property type="entry name" value="OXIDOREDUCTASE CATD-RELATED"/>
    <property type="match status" value="1"/>
</dbReference>
<proteinExistence type="inferred from homology"/>
<keyword evidence="6 7" id="KW-0472">Membrane</keyword>
<dbReference type="EMBL" id="FRCL01000007">
    <property type="protein sequence ID" value="SHM80833.1"/>
    <property type="molecule type" value="Genomic_DNA"/>
</dbReference>
<organism evidence="8 9">
    <name type="scientific">Flavobacterium xinjiangense</name>
    <dbReference type="NCBI Taxonomy" id="178356"/>
    <lineage>
        <taxon>Bacteria</taxon>
        <taxon>Pseudomonadati</taxon>
        <taxon>Bacteroidota</taxon>
        <taxon>Flavobacteriia</taxon>
        <taxon>Flavobacteriales</taxon>
        <taxon>Flavobacteriaceae</taxon>
        <taxon>Flavobacterium</taxon>
    </lineage>
</organism>
<comment type="subcellular location">
    <subcellularLocation>
        <location evidence="1">Cell membrane</location>
        <topology evidence="1">Multi-pass membrane protein</topology>
    </subcellularLocation>
</comment>
<dbReference type="InterPro" id="IPR032808">
    <property type="entry name" value="DoxX"/>
</dbReference>